<evidence type="ECO:0000313" key="2">
    <source>
        <dbReference type="Proteomes" id="UP000789405"/>
    </source>
</evidence>
<evidence type="ECO:0000313" key="1">
    <source>
        <dbReference type="EMBL" id="CAG8527112.1"/>
    </source>
</evidence>
<dbReference type="InterPro" id="IPR027417">
    <property type="entry name" value="P-loop_NTPase"/>
</dbReference>
<dbReference type="EMBL" id="CAJVPY010001561">
    <property type="protein sequence ID" value="CAG8527112.1"/>
    <property type="molecule type" value="Genomic_DNA"/>
</dbReference>
<dbReference type="Gene3D" id="3.40.50.300">
    <property type="entry name" value="P-loop containing nucleotide triphosphate hydrolases"/>
    <property type="match status" value="1"/>
</dbReference>
<sequence>MELKKDLSNEDISLFDAIVQKTKELNNELRSLFISKDLVIIGEEFIVKLQELERNFIEIYNSVVDSLSVENQSRGLYIHGPSGWGKSYNIYYLAALLRINNDETRVTYINSCEEWYDNHMNSKYLYLLKELICTFSNDEVSPLTLADWAMFVIKGFTESLDEKLNKLTTDQSKWVEMFKLSEN</sequence>
<name>A0A9N9FD19_9GLOM</name>
<keyword evidence="2" id="KW-1185">Reference proteome</keyword>
<accession>A0A9N9FD19</accession>
<reference evidence="1" key="1">
    <citation type="submission" date="2021-06" db="EMBL/GenBank/DDBJ databases">
        <authorList>
            <person name="Kallberg Y."/>
            <person name="Tangrot J."/>
            <person name="Rosling A."/>
        </authorList>
    </citation>
    <scope>NUCLEOTIDE SEQUENCE</scope>
    <source>
        <strain evidence="1">MA453B</strain>
    </source>
</reference>
<dbReference type="OrthoDB" id="2337771at2759"/>
<comment type="caution">
    <text evidence="1">The sequence shown here is derived from an EMBL/GenBank/DDBJ whole genome shotgun (WGS) entry which is preliminary data.</text>
</comment>
<protein>
    <submittedName>
        <fullName evidence="1">27916_t:CDS:1</fullName>
    </submittedName>
</protein>
<dbReference type="Proteomes" id="UP000789405">
    <property type="component" value="Unassembled WGS sequence"/>
</dbReference>
<organism evidence="1 2">
    <name type="scientific">Dentiscutata erythropus</name>
    <dbReference type="NCBI Taxonomy" id="1348616"/>
    <lineage>
        <taxon>Eukaryota</taxon>
        <taxon>Fungi</taxon>
        <taxon>Fungi incertae sedis</taxon>
        <taxon>Mucoromycota</taxon>
        <taxon>Glomeromycotina</taxon>
        <taxon>Glomeromycetes</taxon>
        <taxon>Diversisporales</taxon>
        <taxon>Gigasporaceae</taxon>
        <taxon>Dentiscutata</taxon>
    </lineage>
</organism>
<gene>
    <name evidence="1" type="ORF">DERYTH_LOCUS4160</name>
</gene>
<dbReference type="AlphaFoldDB" id="A0A9N9FD19"/>
<proteinExistence type="predicted"/>